<accession>A0ABN2VXK5</accession>
<protein>
    <submittedName>
        <fullName evidence="1">Uncharacterized protein</fullName>
    </submittedName>
</protein>
<proteinExistence type="predicted"/>
<name>A0ABN2VXK5_9ACTN</name>
<dbReference type="RefSeq" id="WP_344527716.1">
    <property type="nucleotide sequence ID" value="NZ_BAAAPE010000007.1"/>
</dbReference>
<dbReference type="EMBL" id="BAAAPE010000007">
    <property type="protein sequence ID" value="GAA2074310.1"/>
    <property type="molecule type" value="Genomic_DNA"/>
</dbReference>
<evidence type="ECO:0000313" key="1">
    <source>
        <dbReference type="EMBL" id="GAA2074310.1"/>
    </source>
</evidence>
<dbReference type="Proteomes" id="UP001500016">
    <property type="component" value="Unassembled WGS sequence"/>
</dbReference>
<evidence type="ECO:0000313" key="2">
    <source>
        <dbReference type="Proteomes" id="UP001500016"/>
    </source>
</evidence>
<gene>
    <name evidence="1" type="ORF">GCM10009801_28170</name>
</gene>
<sequence>MTDLPTVELTFRGELAPPEEGDTAACVSLSPHGEPVALWTAPADHGEQIAKDILPNGVGVPRTRLDGGVPMRFVTYGPEPVVTALETALAVPRAQPLSGGRVLVVGARCVYHPEEGPERNAEIHGADGRLLARGTLGDGIAGIRTDVADGIWVSYFDEGIFGNNGWGGPDGPEPIGSDGLVRFADDLTPDRPLPGDGPWGLPAETPRVALESTTVWTSFHNMRERVLVRFDPSEGAGPRRGWSLEGTGGGWAVPLGRDRTVAQVGGEDRHDVLTYTTLEDDGRAVPGARYRLALPGGGALGRFSGHGHAGVLHVFSGTTWWSADLSEPARERRTR</sequence>
<keyword evidence="2" id="KW-1185">Reference proteome</keyword>
<reference evidence="1 2" key="1">
    <citation type="journal article" date="2019" name="Int. J. Syst. Evol. Microbiol.">
        <title>The Global Catalogue of Microorganisms (GCM) 10K type strain sequencing project: providing services to taxonomists for standard genome sequencing and annotation.</title>
        <authorList>
            <consortium name="The Broad Institute Genomics Platform"/>
            <consortium name="The Broad Institute Genome Sequencing Center for Infectious Disease"/>
            <person name="Wu L."/>
            <person name="Ma J."/>
        </authorList>
    </citation>
    <scope>NUCLEOTIDE SEQUENCE [LARGE SCALE GENOMIC DNA]</scope>
    <source>
        <strain evidence="1 2">JCM 15478</strain>
    </source>
</reference>
<comment type="caution">
    <text evidence="1">The sequence shown here is derived from an EMBL/GenBank/DDBJ whole genome shotgun (WGS) entry which is preliminary data.</text>
</comment>
<organism evidence="1 2">
    <name type="scientific">Streptomyces albiaxialis</name>
    <dbReference type="NCBI Taxonomy" id="329523"/>
    <lineage>
        <taxon>Bacteria</taxon>
        <taxon>Bacillati</taxon>
        <taxon>Actinomycetota</taxon>
        <taxon>Actinomycetes</taxon>
        <taxon>Kitasatosporales</taxon>
        <taxon>Streptomycetaceae</taxon>
        <taxon>Streptomyces</taxon>
    </lineage>
</organism>